<dbReference type="EMBL" id="CAMXCT010002326">
    <property type="protein sequence ID" value="CAI3997362.1"/>
    <property type="molecule type" value="Genomic_DNA"/>
</dbReference>
<accession>A0A9P1CUI5</accession>
<protein>
    <submittedName>
        <fullName evidence="2">Uncharacterized protein</fullName>
    </submittedName>
</protein>
<keyword evidence="4" id="KW-1185">Reference proteome</keyword>
<reference evidence="3 4" key="2">
    <citation type="submission" date="2024-05" db="EMBL/GenBank/DDBJ databases">
        <authorList>
            <person name="Chen Y."/>
            <person name="Shah S."/>
            <person name="Dougan E. K."/>
            <person name="Thang M."/>
            <person name="Chan C."/>
        </authorList>
    </citation>
    <scope>NUCLEOTIDE SEQUENCE [LARGE SCALE GENOMIC DNA]</scope>
</reference>
<reference evidence="2" key="1">
    <citation type="submission" date="2022-10" db="EMBL/GenBank/DDBJ databases">
        <authorList>
            <person name="Chen Y."/>
            <person name="Dougan E. K."/>
            <person name="Chan C."/>
            <person name="Rhodes N."/>
            <person name="Thang M."/>
        </authorList>
    </citation>
    <scope>NUCLEOTIDE SEQUENCE</scope>
</reference>
<dbReference type="AlphaFoldDB" id="A0A9P1CUI5"/>
<evidence type="ECO:0000313" key="2">
    <source>
        <dbReference type="EMBL" id="CAI3997362.1"/>
    </source>
</evidence>
<dbReference type="OrthoDB" id="10009520at2759"/>
<feature type="region of interest" description="Disordered" evidence="1">
    <location>
        <begin position="1"/>
        <end position="27"/>
    </location>
</feature>
<dbReference type="InterPro" id="IPR003903">
    <property type="entry name" value="UIM_dom"/>
</dbReference>
<feature type="compositionally biased region" description="Basic and acidic residues" evidence="1">
    <location>
        <begin position="12"/>
        <end position="23"/>
    </location>
</feature>
<sequence>MDPGKKSRWRRSVGEPEAKEAPKAGRWNRSEAQSRLLVDCQTADWYWLSTHSTTIDTAFCVMLPAPGSHRSPGIFSVEPGRQMMSEQPVWLCHCGHCQQHWLYNGWVCPEIMRPVDTIRTEQPPEDPWQSMEDPWAEWAVGRQDWWRGRARGTTDVQNSWNDPWLEQDPWSEASAPNGTWRRPREGWRDPRDARDPWEESTPAVPQREGWLDWRPADPWGAPADPWGDYADPWADTCPEEWLLQLVKRKWEAPTRAPGPWTRRRLHNRQQDPWPHAWGGARDGRLAPDGRFLEPDRSVSPRPNWNAEPEHLEIPRIIEWPPGATWFDPLAPLDRPRGPAWLDPDRTGRDPWDILTMEQHWNLPIAQLARRHLRFRGGWPDIDSGSDSEDPDLMRALEESLRTAEVEENRRVTVDHERQMGITGRCVVCLEEKKGGASCVSSETGAPGSSNESPPGAAEKVVHFLCQDCIPMYVENELDHDDGSDRRLMERRAFGHCLRCPCSPMPMDCKGFMEERHVRPFLSPTLWSKLQAASEADEKHRQWQKESRDNEDPEFLREALLRSMPNAVQCGSCHYGPIDHAGCDDLDAHHWQWQGNSQIQNQCPKCGWWAHSIDSWPSWDGVIRHD</sequence>
<proteinExistence type="predicted"/>
<dbReference type="Proteomes" id="UP001152797">
    <property type="component" value="Unassembled WGS sequence"/>
</dbReference>
<gene>
    <name evidence="2" type="ORF">C1SCF055_LOCUS23749</name>
</gene>
<evidence type="ECO:0000313" key="4">
    <source>
        <dbReference type="Proteomes" id="UP001152797"/>
    </source>
</evidence>
<organism evidence="2">
    <name type="scientific">Cladocopium goreaui</name>
    <dbReference type="NCBI Taxonomy" id="2562237"/>
    <lineage>
        <taxon>Eukaryota</taxon>
        <taxon>Sar</taxon>
        <taxon>Alveolata</taxon>
        <taxon>Dinophyceae</taxon>
        <taxon>Suessiales</taxon>
        <taxon>Symbiodiniaceae</taxon>
        <taxon>Cladocopium</taxon>
    </lineage>
</organism>
<dbReference type="EMBL" id="CAMXCT030002326">
    <property type="protein sequence ID" value="CAL4784674.1"/>
    <property type="molecule type" value="Genomic_DNA"/>
</dbReference>
<comment type="caution">
    <text evidence="2">The sequence shown here is derived from an EMBL/GenBank/DDBJ whole genome shotgun (WGS) entry which is preliminary data.</text>
</comment>
<feature type="compositionally biased region" description="Basic and acidic residues" evidence="1">
    <location>
        <begin position="182"/>
        <end position="197"/>
    </location>
</feature>
<dbReference type="EMBL" id="CAMXCT020002326">
    <property type="protein sequence ID" value="CAL1150737.1"/>
    <property type="molecule type" value="Genomic_DNA"/>
</dbReference>
<evidence type="ECO:0000313" key="3">
    <source>
        <dbReference type="EMBL" id="CAL4784674.1"/>
    </source>
</evidence>
<feature type="compositionally biased region" description="Basic residues" evidence="1">
    <location>
        <begin position="1"/>
        <end position="11"/>
    </location>
</feature>
<feature type="region of interest" description="Disordered" evidence="1">
    <location>
        <begin position="158"/>
        <end position="212"/>
    </location>
</feature>
<dbReference type="PROSITE" id="PS50330">
    <property type="entry name" value="UIM"/>
    <property type="match status" value="1"/>
</dbReference>
<evidence type="ECO:0000256" key="1">
    <source>
        <dbReference type="SAM" id="MobiDB-lite"/>
    </source>
</evidence>
<name>A0A9P1CUI5_9DINO</name>